<dbReference type="Pfam" id="PF01556">
    <property type="entry name" value="DnaJ_C"/>
    <property type="match status" value="1"/>
</dbReference>
<reference evidence="4 5" key="1">
    <citation type="submission" date="2015-03" db="EMBL/GenBank/DDBJ databases">
        <title>Draft genome sequence of Luteibacter yeojuensis strain SU11.</title>
        <authorList>
            <person name="Sulaiman J."/>
            <person name="Priya K."/>
            <person name="Chan K.-G."/>
        </authorList>
    </citation>
    <scope>NUCLEOTIDE SEQUENCE [LARGE SCALE GENOMIC DNA]</scope>
    <source>
        <strain evidence="4 5">SU11</strain>
    </source>
</reference>
<dbReference type="PRINTS" id="PR00625">
    <property type="entry name" value="JDOMAIN"/>
</dbReference>
<feature type="region of interest" description="Disordered" evidence="2">
    <location>
        <begin position="73"/>
        <end position="97"/>
    </location>
</feature>
<dbReference type="InterPro" id="IPR036869">
    <property type="entry name" value="J_dom_sf"/>
</dbReference>
<evidence type="ECO:0000256" key="2">
    <source>
        <dbReference type="SAM" id="MobiDB-lite"/>
    </source>
</evidence>
<dbReference type="GO" id="GO:0042026">
    <property type="term" value="P:protein refolding"/>
    <property type="evidence" value="ECO:0007669"/>
    <property type="project" value="TreeGrafter"/>
</dbReference>
<protein>
    <submittedName>
        <fullName evidence="4">Cytochrome C biogenesis protein</fullName>
    </submittedName>
</protein>
<dbReference type="CDD" id="cd06257">
    <property type="entry name" value="DnaJ"/>
    <property type="match status" value="1"/>
</dbReference>
<dbReference type="OrthoDB" id="9779889at2"/>
<dbReference type="PANTHER" id="PTHR43096">
    <property type="entry name" value="DNAJ HOMOLOG 1, MITOCHONDRIAL-RELATED"/>
    <property type="match status" value="1"/>
</dbReference>
<comment type="caution">
    <text evidence="4">The sequence shown here is derived from an EMBL/GenBank/DDBJ whole genome shotgun (WGS) entry which is preliminary data.</text>
</comment>
<dbReference type="PATRIC" id="fig|345309.4.peg.2144"/>
<feature type="compositionally biased region" description="Gly residues" evidence="2">
    <location>
        <begin position="85"/>
        <end position="97"/>
    </location>
</feature>
<dbReference type="InterPro" id="IPR018253">
    <property type="entry name" value="DnaJ_domain_CS"/>
</dbReference>
<proteinExistence type="predicted"/>
<evidence type="ECO:0000313" key="5">
    <source>
        <dbReference type="Proteomes" id="UP000033651"/>
    </source>
</evidence>
<keyword evidence="5" id="KW-1185">Reference proteome</keyword>
<keyword evidence="1" id="KW-0143">Chaperone</keyword>
<evidence type="ECO:0000313" key="4">
    <source>
        <dbReference type="EMBL" id="KJV36883.1"/>
    </source>
</evidence>
<dbReference type="SUPFAM" id="SSF49493">
    <property type="entry name" value="HSP40/DnaJ peptide-binding domain"/>
    <property type="match status" value="2"/>
</dbReference>
<dbReference type="InterPro" id="IPR008971">
    <property type="entry name" value="HSP40/DnaJ_pept-bd"/>
</dbReference>
<dbReference type="Pfam" id="PF00226">
    <property type="entry name" value="DnaJ"/>
    <property type="match status" value="1"/>
</dbReference>
<feature type="domain" description="J" evidence="3">
    <location>
        <begin position="5"/>
        <end position="69"/>
    </location>
</feature>
<dbReference type="SUPFAM" id="SSF46565">
    <property type="entry name" value="Chaperone J-domain"/>
    <property type="match status" value="1"/>
</dbReference>
<name>A0A0F3L078_9GAMM</name>
<dbReference type="Gene3D" id="1.10.287.110">
    <property type="entry name" value="DnaJ domain"/>
    <property type="match status" value="1"/>
</dbReference>
<gene>
    <name evidence="4" type="ORF">VI08_01380</name>
</gene>
<evidence type="ECO:0000259" key="3">
    <source>
        <dbReference type="PROSITE" id="PS50076"/>
    </source>
</evidence>
<dbReference type="AlphaFoldDB" id="A0A0F3L078"/>
<dbReference type="PANTHER" id="PTHR43096:SF52">
    <property type="entry name" value="DNAJ HOMOLOG 1, MITOCHONDRIAL-RELATED"/>
    <property type="match status" value="1"/>
</dbReference>
<dbReference type="FunFam" id="2.60.260.20:FF:000013">
    <property type="entry name" value="DnaJ subfamily B member 11"/>
    <property type="match status" value="1"/>
</dbReference>
<dbReference type="Proteomes" id="UP000033651">
    <property type="component" value="Unassembled WGS sequence"/>
</dbReference>
<dbReference type="GO" id="GO:0005737">
    <property type="term" value="C:cytoplasm"/>
    <property type="evidence" value="ECO:0007669"/>
    <property type="project" value="TreeGrafter"/>
</dbReference>
<sequence>MEFKDYYEILGVKPDATDAEIKAAYRKLARKYHPDKNKEPGAEEKFKAVNEANEALKDPEKRRAYDQFKAGGYRQGEQFRPPPGWGQGGGGAYDFGDMGGAGRGDFSDFFESLFGGGAGAGRRSQQAQARRGRDINAKIDTDLQTAYNGGKTRVVLNDTAGGERVLEVKIPAGITTGQTIRLGGQGHPGSGGGPSGDLLLEIHIRDDARFRLDGRTVTHTLAITPWEAALGATVAVPTLGGAVDLRIPAGSQSGRKLRLKGRGLPGSEPGDQIVVLEIRVPVPETHEEQAAYAEFKDAFKGFDPRR</sequence>
<accession>A0A0F3L078</accession>
<dbReference type="Gene3D" id="2.60.260.20">
    <property type="entry name" value="Urease metallochaperone UreE, N-terminal domain"/>
    <property type="match status" value="2"/>
</dbReference>
<dbReference type="CDD" id="cd10747">
    <property type="entry name" value="DnaJ_C"/>
    <property type="match status" value="1"/>
</dbReference>
<dbReference type="PROSITE" id="PS50076">
    <property type="entry name" value="DNAJ_2"/>
    <property type="match status" value="1"/>
</dbReference>
<organism evidence="4 5">
    <name type="scientific">Luteibacter yeojuensis</name>
    <dbReference type="NCBI Taxonomy" id="345309"/>
    <lineage>
        <taxon>Bacteria</taxon>
        <taxon>Pseudomonadati</taxon>
        <taxon>Pseudomonadota</taxon>
        <taxon>Gammaproteobacteria</taxon>
        <taxon>Lysobacterales</taxon>
        <taxon>Rhodanobacteraceae</taxon>
        <taxon>Luteibacter</taxon>
    </lineage>
</organism>
<dbReference type="InterPro" id="IPR001623">
    <property type="entry name" value="DnaJ_domain"/>
</dbReference>
<dbReference type="RefSeq" id="WP_045827756.1">
    <property type="nucleotide sequence ID" value="NZ_JZRB01000003.1"/>
</dbReference>
<dbReference type="PROSITE" id="PS00636">
    <property type="entry name" value="DNAJ_1"/>
    <property type="match status" value="1"/>
</dbReference>
<dbReference type="InterPro" id="IPR002939">
    <property type="entry name" value="DnaJ_C"/>
</dbReference>
<evidence type="ECO:0000256" key="1">
    <source>
        <dbReference type="ARBA" id="ARBA00023186"/>
    </source>
</evidence>
<dbReference type="SMART" id="SM00271">
    <property type="entry name" value="DnaJ"/>
    <property type="match status" value="1"/>
</dbReference>
<dbReference type="GO" id="GO:0051082">
    <property type="term" value="F:unfolded protein binding"/>
    <property type="evidence" value="ECO:0007669"/>
    <property type="project" value="InterPro"/>
</dbReference>
<dbReference type="EMBL" id="JZRB01000003">
    <property type="protein sequence ID" value="KJV36883.1"/>
    <property type="molecule type" value="Genomic_DNA"/>
</dbReference>